<gene>
    <name evidence="2" type="ORF">SCLAV_p0448</name>
</gene>
<dbReference type="EMBL" id="CM000914">
    <property type="protein sequence ID" value="EFG03938.2"/>
    <property type="molecule type" value="Genomic_DNA"/>
</dbReference>
<dbReference type="RefSeq" id="WP_003963103.1">
    <property type="nucleotide sequence ID" value="NZ_CM000914.1"/>
</dbReference>
<proteinExistence type="predicted"/>
<dbReference type="Gene3D" id="1.25.40.10">
    <property type="entry name" value="Tetratricopeptide repeat domain"/>
    <property type="match status" value="1"/>
</dbReference>
<evidence type="ECO:0000313" key="3">
    <source>
        <dbReference type="Proteomes" id="UP000002357"/>
    </source>
</evidence>
<dbReference type="eggNOG" id="COG3903">
    <property type="taxonomic scope" value="Bacteria"/>
</dbReference>
<feature type="region of interest" description="Disordered" evidence="1">
    <location>
        <begin position="418"/>
        <end position="473"/>
    </location>
</feature>
<reference evidence="2 3" key="1">
    <citation type="journal article" date="2010" name="Genome Biol. Evol.">
        <title>The sequence of a 1.8-mb bacterial linear plasmid reveals a rich evolutionary reservoir of secondary metabolic pathways.</title>
        <authorList>
            <person name="Medema M.H."/>
            <person name="Trefzer A."/>
            <person name="Kovalchuk A."/>
            <person name="van den Berg M."/>
            <person name="Mueller U."/>
            <person name="Heijne W."/>
            <person name="Wu L."/>
            <person name="Alam M.T."/>
            <person name="Ronning C.M."/>
            <person name="Nierman W.C."/>
            <person name="Bovenberg R.A.L."/>
            <person name="Breitling R."/>
            <person name="Takano E."/>
        </authorList>
    </citation>
    <scope>NUCLEOTIDE SEQUENCE [LARGE SCALE GENOMIC DNA]</scope>
    <source>
        <strain evidence="3">ATCC 27064 / DSM 738 / JCM 4710 / NBRC 13307 / NCIMB 12785 / NRRL 3585 / VKM Ac-602</strain>
        <plasmid evidence="2">pSCL4</plasmid>
    </source>
</reference>
<keyword evidence="2" id="KW-0614">Plasmid</keyword>
<accession>D5SJ45</accession>
<dbReference type="AlphaFoldDB" id="D5SJ45"/>
<dbReference type="OrthoDB" id="4246434at2"/>
<dbReference type="Proteomes" id="UP000002357">
    <property type="component" value="Plasmid pSCL4"/>
</dbReference>
<evidence type="ECO:0000313" key="2">
    <source>
        <dbReference type="EMBL" id="EFG03938.2"/>
    </source>
</evidence>
<protein>
    <submittedName>
        <fullName evidence="2">Putative regulator protein</fullName>
    </submittedName>
</protein>
<dbReference type="SUPFAM" id="SSF48452">
    <property type="entry name" value="TPR-like"/>
    <property type="match status" value="1"/>
</dbReference>
<sequence length="590" mass="63616">MTPVTTADIDAACARLKPAAREVYRLLGRGPARSITPALTAAACAMEPGTAAQHLEELAQARLLTTASPDRALVPCYRFPQAARLHARQLPAADERVCSVALERLADWTLACARAAQDLLTPAQAALARTLPVPPAPPVPFTDATGALAWLEGQHDNLLPLLDALTGHEKHTMVWRLTDAFWPYFHRCHPYELWTAAHTRALVAVCRTGHPAAERQMLLAGAAGHAASGNHGEAVDGYTRAQAAARAAGDQRDEGRALLGLGTARLDSGHPAKAAPLLRKAIVRWTQCGHERGVSLALTALAGCSLPQDPEQAIRHLTRAHETLTAEEDSHHAACALALRGHARSLAGYHRQALEDLSRARDVLNHGGGGPLEKARALEFTAATHTRRGDAPAIARPWYERAAAVYDRFRPTEAAHIRHQAGLPEPAPDTTSVPPGDRPQRAGTRETAGPAGQKETAPAGRPHHTSSRFDEDLELRLVSGPPRYARSTDRPVKYLIVVCEHGDVIGYLWANDEDRAAGWCRRESQGGHAFNLGQRWVAALRNAKRRGLTPVQALEEILDTSDARLPSHIACPSFLDAPDLQALKDLAART</sequence>
<keyword evidence="3" id="KW-1185">Reference proteome</keyword>
<evidence type="ECO:0000256" key="1">
    <source>
        <dbReference type="SAM" id="MobiDB-lite"/>
    </source>
</evidence>
<dbReference type="InterPro" id="IPR011990">
    <property type="entry name" value="TPR-like_helical_dom_sf"/>
</dbReference>
<dbReference type="GeneID" id="93734709"/>
<geneLocation type="plasmid" evidence="2 3">
    <name>pSCL4</name>
</geneLocation>
<name>D5SJ45_STRCL</name>
<organism evidence="2 3">
    <name type="scientific">Streptomyces clavuligerus</name>
    <dbReference type="NCBI Taxonomy" id="1901"/>
    <lineage>
        <taxon>Bacteria</taxon>
        <taxon>Bacillati</taxon>
        <taxon>Actinomycetota</taxon>
        <taxon>Actinomycetes</taxon>
        <taxon>Kitasatosporales</taxon>
        <taxon>Streptomycetaceae</taxon>
        <taxon>Streptomyces</taxon>
    </lineage>
</organism>